<keyword evidence="2" id="KW-1185">Reference proteome</keyword>
<dbReference type="AlphaFoldDB" id="R7Q4U0"/>
<gene>
    <name evidence="1" type="ORF">CHC_T00001844001</name>
</gene>
<evidence type="ECO:0000313" key="1">
    <source>
        <dbReference type="EMBL" id="CDF33014.1"/>
    </source>
</evidence>
<dbReference type="Gramene" id="CDF33014">
    <property type="protein sequence ID" value="CDF33014"/>
    <property type="gene ID" value="CHC_T00001844001"/>
</dbReference>
<dbReference type="GeneID" id="17320534"/>
<dbReference type="Proteomes" id="UP000012073">
    <property type="component" value="Unassembled WGS sequence"/>
</dbReference>
<sequence>MGFIRFGVSGVPQCALFHLCGLCERGAVNETGVGRRGRSCATISPAGIVRRYRFTTCMRTPASVHYTVHVIAAMMYSQPHRVVHPHARFQRHAILASCTNEWGHTKYSFTSVWRLSERLCSACAVSNSRFATCK</sequence>
<evidence type="ECO:0000313" key="2">
    <source>
        <dbReference type="Proteomes" id="UP000012073"/>
    </source>
</evidence>
<dbReference type="EMBL" id="HG001630">
    <property type="protein sequence ID" value="CDF33014.1"/>
    <property type="molecule type" value="Genomic_DNA"/>
</dbReference>
<dbReference type="RefSeq" id="XP_005712817.1">
    <property type="nucleotide sequence ID" value="XM_005712760.1"/>
</dbReference>
<dbReference type="KEGG" id="ccp:CHC_T00001844001"/>
<reference evidence="2" key="1">
    <citation type="journal article" date="2013" name="Proc. Natl. Acad. Sci. U.S.A.">
        <title>Genome structure and metabolic features in the red seaweed Chondrus crispus shed light on evolution of the Archaeplastida.</title>
        <authorList>
            <person name="Collen J."/>
            <person name="Porcel B."/>
            <person name="Carre W."/>
            <person name="Ball S.G."/>
            <person name="Chaparro C."/>
            <person name="Tonon T."/>
            <person name="Barbeyron T."/>
            <person name="Michel G."/>
            <person name="Noel B."/>
            <person name="Valentin K."/>
            <person name="Elias M."/>
            <person name="Artiguenave F."/>
            <person name="Arun A."/>
            <person name="Aury J.M."/>
            <person name="Barbosa-Neto J.F."/>
            <person name="Bothwell J.H."/>
            <person name="Bouget F.Y."/>
            <person name="Brillet L."/>
            <person name="Cabello-Hurtado F."/>
            <person name="Capella-Gutierrez S."/>
            <person name="Charrier B."/>
            <person name="Cladiere L."/>
            <person name="Cock J.M."/>
            <person name="Coelho S.M."/>
            <person name="Colleoni C."/>
            <person name="Czjzek M."/>
            <person name="Da Silva C."/>
            <person name="Delage L."/>
            <person name="Denoeud F."/>
            <person name="Deschamps P."/>
            <person name="Dittami S.M."/>
            <person name="Gabaldon T."/>
            <person name="Gachon C.M."/>
            <person name="Groisillier A."/>
            <person name="Herve C."/>
            <person name="Jabbari K."/>
            <person name="Katinka M."/>
            <person name="Kloareg B."/>
            <person name="Kowalczyk N."/>
            <person name="Labadie K."/>
            <person name="Leblanc C."/>
            <person name="Lopez P.J."/>
            <person name="McLachlan D.H."/>
            <person name="Meslet-Cladiere L."/>
            <person name="Moustafa A."/>
            <person name="Nehr Z."/>
            <person name="Nyvall Collen P."/>
            <person name="Panaud O."/>
            <person name="Partensky F."/>
            <person name="Poulain J."/>
            <person name="Rensing S.A."/>
            <person name="Rousvoal S."/>
            <person name="Samson G."/>
            <person name="Symeonidi A."/>
            <person name="Weissenbach J."/>
            <person name="Zambounis A."/>
            <person name="Wincker P."/>
            <person name="Boyen C."/>
        </authorList>
    </citation>
    <scope>NUCLEOTIDE SEQUENCE [LARGE SCALE GENOMIC DNA]</scope>
    <source>
        <strain evidence="2">cv. Stackhouse</strain>
    </source>
</reference>
<protein>
    <submittedName>
        <fullName evidence="1">Uncharacterized protein</fullName>
    </submittedName>
</protein>
<name>R7Q4U0_CHOCR</name>
<organism evidence="1 2">
    <name type="scientific">Chondrus crispus</name>
    <name type="common">Carrageen Irish moss</name>
    <name type="synonym">Polymorpha crispa</name>
    <dbReference type="NCBI Taxonomy" id="2769"/>
    <lineage>
        <taxon>Eukaryota</taxon>
        <taxon>Rhodophyta</taxon>
        <taxon>Florideophyceae</taxon>
        <taxon>Rhodymeniophycidae</taxon>
        <taxon>Gigartinales</taxon>
        <taxon>Gigartinaceae</taxon>
        <taxon>Chondrus</taxon>
    </lineage>
</organism>
<accession>R7Q4U0</accession>
<proteinExistence type="predicted"/>